<dbReference type="Gene3D" id="1.20.1070.10">
    <property type="entry name" value="Rhodopsin 7-helix transmembrane proteins"/>
    <property type="match status" value="1"/>
</dbReference>
<dbReference type="OrthoDB" id="5951059at2759"/>
<dbReference type="GO" id="GO:0005886">
    <property type="term" value="C:plasma membrane"/>
    <property type="evidence" value="ECO:0007669"/>
    <property type="project" value="UniProtKB-SubCell"/>
</dbReference>
<feature type="transmembrane region" description="Helical" evidence="10">
    <location>
        <begin position="122"/>
        <end position="144"/>
    </location>
</feature>
<keyword evidence="3 10" id="KW-0812">Transmembrane</keyword>
<dbReference type="AlphaFoldDB" id="A0A3M6TKX5"/>
<sequence>MPNRKLSSGAANKQHVIMSNINCSTNTQMTSNCTDLGTKRSNYSTPYVNGMTFFYILIIATSLTAYGIVIATVCVNRRLRTTCNYFIVSLGIADLMIVSMVIPIGIGLIQGTFRFKSAEQCVFLSTVNLVSLSAVSLNLCTVSMERYFAIAFPFKYEAFTTTKTTAGVIGAVWAYSLVAALLPMMGWRARPAALRNNVCLNDNVESYTLFMAIGSFFIPAFIMLSTNTIVYRIATSQAKRVFRIVPVMGPSAEKLRKNFRAAKRISLIVGAYLLCWVPHMVVLVMGLIIGARNIPLFVYPITLSLQYSCSAVNPCLFCFTNREMRGTLKRLAWRVLRRTPNITHSSNGGLALERRRSTAHRMSQATDISTLGSKGDSKTTVGVCPTDFSA</sequence>
<dbReference type="EMBL" id="RCHS01003423">
    <property type="protein sequence ID" value="RMX42030.1"/>
    <property type="molecule type" value="Genomic_DNA"/>
</dbReference>
<keyword evidence="9" id="KW-0807">Transducer</keyword>
<evidence type="ECO:0000256" key="10">
    <source>
        <dbReference type="SAM" id="Phobius"/>
    </source>
</evidence>
<feature type="transmembrane region" description="Helical" evidence="10">
    <location>
        <begin position="85"/>
        <end position="110"/>
    </location>
</feature>
<organism evidence="12 13">
    <name type="scientific">Pocillopora damicornis</name>
    <name type="common">Cauliflower coral</name>
    <name type="synonym">Millepora damicornis</name>
    <dbReference type="NCBI Taxonomy" id="46731"/>
    <lineage>
        <taxon>Eukaryota</taxon>
        <taxon>Metazoa</taxon>
        <taxon>Cnidaria</taxon>
        <taxon>Anthozoa</taxon>
        <taxon>Hexacorallia</taxon>
        <taxon>Scleractinia</taxon>
        <taxon>Astrocoeniina</taxon>
        <taxon>Pocilloporidae</taxon>
        <taxon>Pocillopora</taxon>
    </lineage>
</organism>
<dbReference type="Proteomes" id="UP000275408">
    <property type="component" value="Unassembled WGS sequence"/>
</dbReference>
<feature type="transmembrane region" description="Helical" evidence="10">
    <location>
        <begin position="53"/>
        <end position="73"/>
    </location>
</feature>
<evidence type="ECO:0000256" key="4">
    <source>
        <dbReference type="ARBA" id="ARBA00022989"/>
    </source>
</evidence>
<evidence type="ECO:0000256" key="3">
    <source>
        <dbReference type="ARBA" id="ARBA00022692"/>
    </source>
</evidence>
<keyword evidence="2" id="KW-1003">Cell membrane</keyword>
<dbReference type="InterPro" id="IPR017452">
    <property type="entry name" value="GPCR_Rhodpsn_7TM"/>
</dbReference>
<evidence type="ECO:0000259" key="11">
    <source>
        <dbReference type="PROSITE" id="PS50262"/>
    </source>
</evidence>
<dbReference type="SUPFAM" id="SSF81321">
    <property type="entry name" value="Family A G protein-coupled receptor-like"/>
    <property type="match status" value="1"/>
</dbReference>
<name>A0A3M6TKX5_POCDA</name>
<keyword evidence="6 10" id="KW-0472">Membrane</keyword>
<evidence type="ECO:0000256" key="7">
    <source>
        <dbReference type="ARBA" id="ARBA00023157"/>
    </source>
</evidence>
<feature type="transmembrane region" description="Helical" evidence="10">
    <location>
        <begin position="297"/>
        <end position="320"/>
    </location>
</feature>
<dbReference type="PRINTS" id="PR00237">
    <property type="entry name" value="GPCRRHODOPSN"/>
</dbReference>
<evidence type="ECO:0000256" key="9">
    <source>
        <dbReference type="ARBA" id="ARBA00023224"/>
    </source>
</evidence>
<evidence type="ECO:0000256" key="2">
    <source>
        <dbReference type="ARBA" id="ARBA00022475"/>
    </source>
</evidence>
<dbReference type="PANTHER" id="PTHR24248">
    <property type="entry name" value="ADRENERGIC RECEPTOR-RELATED G-PROTEIN COUPLED RECEPTOR"/>
    <property type="match status" value="1"/>
</dbReference>
<keyword evidence="5" id="KW-0297">G-protein coupled receptor</keyword>
<keyword evidence="13" id="KW-1185">Reference proteome</keyword>
<feature type="transmembrane region" description="Helical" evidence="10">
    <location>
        <begin position="207"/>
        <end position="230"/>
    </location>
</feature>
<dbReference type="Pfam" id="PF00001">
    <property type="entry name" value="7tm_1"/>
    <property type="match status" value="1"/>
</dbReference>
<keyword evidence="4 10" id="KW-1133">Transmembrane helix</keyword>
<dbReference type="STRING" id="46731.A0A3M6TKX5"/>
<dbReference type="PROSITE" id="PS50262">
    <property type="entry name" value="G_PROTEIN_RECEP_F1_2"/>
    <property type="match status" value="1"/>
</dbReference>
<gene>
    <name evidence="12" type="ORF">pdam_00001203</name>
</gene>
<dbReference type="CDD" id="cd14967">
    <property type="entry name" value="7tmA_amine_R-like"/>
    <property type="match status" value="1"/>
</dbReference>
<feature type="transmembrane region" description="Helical" evidence="10">
    <location>
        <begin position="165"/>
        <end position="187"/>
    </location>
</feature>
<evidence type="ECO:0000256" key="6">
    <source>
        <dbReference type="ARBA" id="ARBA00023136"/>
    </source>
</evidence>
<protein>
    <recommendedName>
        <fullName evidence="11">G-protein coupled receptors family 1 profile domain-containing protein</fullName>
    </recommendedName>
</protein>
<dbReference type="SMART" id="SM01381">
    <property type="entry name" value="7TM_GPCR_Srsx"/>
    <property type="match status" value="1"/>
</dbReference>
<evidence type="ECO:0000256" key="8">
    <source>
        <dbReference type="ARBA" id="ARBA00023170"/>
    </source>
</evidence>
<dbReference type="GO" id="GO:0071880">
    <property type="term" value="P:adenylate cyclase-activating adrenergic receptor signaling pathway"/>
    <property type="evidence" value="ECO:0007669"/>
    <property type="project" value="TreeGrafter"/>
</dbReference>
<accession>A0A3M6TKX5</accession>
<comment type="subcellular location">
    <subcellularLocation>
        <location evidence="1">Cell membrane</location>
        <topology evidence="1">Multi-pass membrane protein</topology>
    </subcellularLocation>
</comment>
<dbReference type="InterPro" id="IPR000276">
    <property type="entry name" value="GPCR_Rhodpsn"/>
</dbReference>
<dbReference type="GO" id="GO:0043410">
    <property type="term" value="P:positive regulation of MAPK cascade"/>
    <property type="evidence" value="ECO:0007669"/>
    <property type="project" value="TreeGrafter"/>
</dbReference>
<keyword evidence="8" id="KW-0675">Receptor</keyword>
<evidence type="ECO:0000256" key="1">
    <source>
        <dbReference type="ARBA" id="ARBA00004651"/>
    </source>
</evidence>
<proteinExistence type="predicted"/>
<reference evidence="12 13" key="1">
    <citation type="journal article" date="2018" name="Sci. Rep.">
        <title>Comparative analysis of the Pocillopora damicornis genome highlights role of immune system in coral evolution.</title>
        <authorList>
            <person name="Cunning R."/>
            <person name="Bay R.A."/>
            <person name="Gillette P."/>
            <person name="Baker A.C."/>
            <person name="Traylor-Knowles N."/>
        </authorList>
    </citation>
    <scope>NUCLEOTIDE SEQUENCE [LARGE SCALE GENOMIC DNA]</scope>
    <source>
        <strain evidence="12">RSMAS</strain>
        <tissue evidence="12">Whole animal</tissue>
    </source>
</reference>
<dbReference type="GO" id="GO:0004993">
    <property type="term" value="F:G protein-coupled serotonin receptor activity"/>
    <property type="evidence" value="ECO:0007669"/>
    <property type="project" value="UniProtKB-ARBA"/>
</dbReference>
<evidence type="ECO:0000313" key="12">
    <source>
        <dbReference type="EMBL" id="RMX42030.1"/>
    </source>
</evidence>
<keyword evidence="7" id="KW-1015">Disulfide bond</keyword>
<feature type="transmembrane region" description="Helical" evidence="10">
    <location>
        <begin position="265"/>
        <end position="291"/>
    </location>
</feature>
<evidence type="ECO:0000313" key="13">
    <source>
        <dbReference type="Proteomes" id="UP000275408"/>
    </source>
</evidence>
<dbReference type="PANTHER" id="PTHR24248:SF199">
    <property type="entry name" value="IP13425P-RELATED"/>
    <property type="match status" value="1"/>
</dbReference>
<feature type="domain" description="G-protein coupled receptors family 1 profile" evidence="11">
    <location>
        <begin position="65"/>
        <end position="317"/>
    </location>
</feature>
<comment type="caution">
    <text evidence="12">The sequence shown here is derived from an EMBL/GenBank/DDBJ whole genome shotgun (WGS) entry which is preliminary data.</text>
</comment>
<evidence type="ECO:0000256" key="5">
    <source>
        <dbReference type="ARBA" id="ARBA00023040"/>
    </source>
</evidence>